<evidence type="ECO:0000313" key="2">
    <source>
        <dbReference type="EMBL" id="OGY52483.1"/>
    </source>
</evidence>
<dbReference type="SUPFAM" id="SSF51161">
    <property type="entry name" value="Trimeric LpxA-like enzymes"/>
    <property type="match status" value="1"/>
</dbReference>
<protein>
    <recommendedName>
        <fullName evidence="4">Cell shape determination protein CcmA</fullName>
    </recommendedName>
</protein>
<dbReference type="PANTHER" id="PTHR35024:SF4">
    <property type="entry name" value="POLYMER-FORMING CYTOSKELETAL PROTEIN"/>
    <property type="match status" value="1"/>
</dbReference>
<dbReference type="InterPro" id="IPR011004">
    <property type="entry name" value="Trimer_LpxA-like_sf"/>
</dbReference>
<evidence type="ECO:0008006" key="4">
    <source>
        <dbReference type="Google" id="ProtNLM"/>
    </source>
</evidence>
<accession>A0A1G1YJH7</accession>
<dbReference type="PANTHER" id="PTHR35024">
    <property type="entry name" value="HYPOTHETICAL CYTOSOLIC PROTEIN"/>
    <property type="match status" value="1"/>
</dbReference>
<organism evidence="2 3">
    <name type="scientific">Candidatus Buchananbacteria bacterium RIFCSPLOWO2_01_FULL_39_33</name>
    <dbReference type="NCBI Taxonomy" id="1797543"/>
    <lineage>
        <taxon>Bacteria</taxon>
        <taxon>Candidatus Buchananiibacteriota</taxon>
    </lineage>
</organism>
<proteinExistence type="inferred from homology"/>
<gene>
    <name evidence="2" type="ORF">A3A02_03475</name>
</gene>
<name>A0A1G1YJH7_9BACT</name>
<comment type="similarity">
    <text evidence="1">Belongs to the bactofilin family.</text>
</comment>
<sequence length="149" mass="16172">MFKETPITNETDTIIGPSVKVEGDFITEGNVVVEGMICGTIKTSKNLKVGSKSKIFANILAENALIAGEVQGNIKINDKLELTSTAKIFGDIKVGTLIIAAGSIFNGKCQMGTLKEKSIKPDFSKQEKIDLKTPVEPEILTEKKFLKKK</sequence>
<evidence type="ECO:0000256" key="1">
    <source>
        <dbReference type="ARBA" id="ARBA00044755"/>
    </source>
</evidence>
<dbReference type="Proteomes" id="UP000177376">
    <property type="component" value="Unassembled WGS sequence"/>
</dbReference>
<dbReference type="AlphaFoldDB" id="A0A1G1YJH7"/>
<comment type="caution">
    <text evidence="2">The sequence shown here is derived from an EMBL/GenBank/DDBJ whole genome shotgun (WGS) entry which is preliminary data.</text>
</comment>
<reference evidence="2 3" key="1">
    <citation type="journal article" date="2016" name="Nat. Commun.">
        <title>Thousands of microbial genomes shed light on interconnected biogeochemical processes in an aquifer system.</title>
        <authorList>
            <person name="Anantharaman K."/>
            <person name="Brown C.T."/>
            <person name="Hug L.A."/>
            <person name="Sharon I."/>
            <person name="Castelle C.J."/>
            <person name="Probst A.J."/>
            <person name="Thomas B.C."/>
            <person name="Singh A."/>
            <person name="Wilkins M.J."/>
            <person name="Karaoz U."/>
            <person name="Brodie E.L."/>
            <person name="Williams K.H."/>
            <person name="Hubbard S.S."/>
            <person name="Banfield J.F."/>
        </authorList>
    </citation>
    <scope>NUCLEOTIDE SEQUENCE [LARGE SCALE GENOMIC DNA]</scope>
</reference>
<dbReference type="InterPro" id="IPR007607">
    <property type="entry name" value="BacA/B"/>
</dbReference>
<evidence type="ECO:0000313" key="3">
    <source>
        <dbReference type="Proteomes" id="UP000177376"/>
    </source>
</evidence>
<dbReference type="Pfam" id="PF04519">
    <property type="entry name" value="Bactofilin"/>
    <property type="match status" value="1"/>
</dbReference>
<dbReference type="EMBL" id="MHIM01000018">
    <property type="protein sequence ID" value="OGY52483.1"/>
    <property type="molecule type" value="Genomic_DNA"/>
</dbReference>